<accession>A0A1V1FPN6</accession>
<reference evidence="1 2" key="1">
    <citation type="journal article" date="2017" name="Microbes Environ.">
        <title>Discovery and Complete Genome Sequence of a Bacteriophage from an Obligate Intracellular Symbiont of a Cellulolytic Protist in the Termite Gut.</title>
        <authorList>
            <person name="Pramono A.K."/>
            <person name="Kuwahara H."/>
            <person name="Itoh T."/>
            <person name="Toyoda A."/>
            <person name="Yamada A."/>
            <person name="Hongoh Y."/>
        </authorList>
    </citation>
    <scope>NUCLEOTIDE SEQUENCE [LARGE SCALE GENOMIC DNA]</scope>
    <source>
        <strain evidence="1">ProJPt-Bp1</strain>
    </source>
</reference>
<evidence type="ECO:0000313" key="2">
    <source>
        <dbReference type="Proteomes" id="UP000222295"/>
    </source>
</evidence>
<protein>
    <submittedName>
        <fullName evidence="1">Uncharacterized protein</fullName>
    </submittedName>
</protein>
<keyword evidence="2" id="KW-1185">Reference proteome</keyword>
<name>A0A1V1FPN6_9CAUD</name>
<dbReference type="EMBL" id="AP017903">
    <property type="protein sequence ID" value="BAX03422.1"/>
    <property type="molecule type" value="Genomic_DNA"/>
</dbReference>
<evidence type="ECO:0000313" key="1">
    <source>
        <dbReference type="EMBL" id="BAX03422.1"/>
    </source>
</evidence>
<dbReference type="RefSeq" id="YP_010088145.1">
    <property type="nucleotide sequence ID" value="NC_055706.1"/>
</dbReference>
<dbReference type="KEGG" id="vg:65105579"/>
<sequence length="972" mass="104539">MASELLLKDGYITAAQHSSKTRPTLSVATMKDLQEIDWFVEKEVEVVESTKTSTRKVVNTSSLDYVSMSNVEVDPGTLNQGTQVAAYGDSIEFNVEDFLSSVGTHLIIDKQGAVIDRAFMSTFMTSTSTPAANEFITKAYADATYIDTVGMTEVKHDSTLFGKGTTDDELKVVTGQLAKATESSLGIVQPDNATIIINDQGIMSAVGDGTGMTSVAHGDTLLGAGTAESKLDVAMDEIADLLLEDEAFMEAVGADIPVATTTTAGIVMPDGETISVDDEGVISVVPGLEKVEHDSTLTGDGTVGNELSVVDQGYIKKVEVNPLSPLTGDGTTATPLSLDLTPYVKKTGTAVSIEATDTLYEYTFAMDGQGISLTAIEDESAMALSSTGLEVVAPDFTWTRPTQWASSMNSVVLVSDLMQYLLKSEHGTTSDMDITSSPTQFLVKRQDYALIPPISYSYESIELGTEVEGVRLTAESAEGDKSFIAVKPTFATVNSDSFTWSRGSGYSAGPATVAIMSDIPTDYVKKSMSSGTVSTNVTQDDGEFIYNTSNSTGNNTHIEFELKANASGYLKAWLEGVAPVNMGINAQLYGGAVSFGMTDTSVMFSKDYGVEISRKSGEDRVEMTIGDDAVITRAANVAANRDSTSIATLADIPNDRLLIGSTKVFSATHAACDFEVWQSGNVRNYVFSPKTITSAYVNIATLPGALIPAYNLISAMPWNAENTNAQFVGWCSISGGAINYRAAFASVNVGFRVTLTYIIPDSDPLQQYTQKLSFSTQKVFEFSNSDVNAKIVRNGAIVDYMIQTKVGKGGWTNITTIPEALRPTEPQIWPTILNAASTFNLTCGHRIGTNGQWSYITEHSVVAGEWQHGFYLDPNFDGAYVVEKETWHKYMEVTMRSYYNGGTPYSLTFPNGWVAPSAEYAVTVCNGPNTTTESVNLTLKTRSTTGFTYILNNITQVDKGSQTYYIGLIGKY</sequence>
<proteinExistence type="predicted"/>
<dbReference type="GeneID" id="65105579"/>
<dbReference type="Proteomes" id="UP000222295">
    <property type="component" value="Segment"/>
</dbReference>
<organism evidence="1 2">
    <name type="scientific">Azobacteroides phage ProJPt-Bp1</name>
    <dbReference type="NCBI Taxonomy" id="1920526"/>
    <lineage>
        <taxon>Viruses</taxon>
        <taxon>Duplodnaviria</taxon>
        <taxon>Heunggongvirae</taxon>
        <taxon>Uroviricota</taxon>
        <taxon>Caudoviricetes</taxon>
        <taxon>Crassvirales</taxon>
        <taxon>Suoliviridae</taxon>
        <taxon>Dechshavirus</taxon>
        <taxon>Dechshavirus japanensis</taxon>
    </lineage>
</organism>